<gene>
    <name evidence="8" type="ORF">FA10DRAFT_139520</name>
</gene>
<dbReference type="GO" id="GO:0061651">
    <property type="term" value="F:Atg12 conjugating enzyme activity"/>
    <property type="evidence" value="ECO:0007669"/>
    <property type="project" value="TreeGrafter"/>
</dbReference>
<keyword evidence="5" id="KW-0653">Protein transport</keyword>
<dbReference type="Pfam" id="PF03987">
    <property type="entry name" value="Autophagy_act_C"/>
    <property type="match status" value="1"/>
</dbReference>
<dbReference type="PANTHER" id="PTHR14957">
    <property type="entry name" value="UBIQUITIN-LIKE-CONJUGATING ENZYME ATG10"/>
    <property type="match status" value="1"/>
</dbReference>
<dbReference type="PANTHER" id="PTHR14957:SF1">
    <property type="entry name" value="UBIQUITIN-LIKE-CONJUGATING ENZYME ATG10"/>
    <property type="match status" value="1"/>
</dbReference>
<dbReference type="InParanoid" id="A0A316YJ90"/>
<dbReference type="InterPro" id="IPR007135">
    <property type="entry name" value="Atg3/Atg10"/>
</dbReference>
<dbReference type="GO" id="GO:0032446">
    <property type="term" value="P:protein modification by small protein conjugation"/>
    <property type="evidence" value="ECO:0007669"/>
    <property type="project" value="TreeGrafter"/>
</dbReference>
<sequence length="228" mass="24912">MSTSEAEEVPLNHAAQLLTAQAFREAIEAYCSKHGNGTDDVYSYAVGWTFGEGPMFLLAGQDERMGGCTDETGFQDVQEPCDDAAASARNLLSRHAFIVCEQLVAYSSIWKVPVLYLRAHTRDGAPLAFDDLISTSSSLFRDNVFVSSDGDQDGLRAASFPSIGVGESPVQGDTWAFLHPCHTASWLAMLSQRHHADKDDGRRGYVDSFMMLCSTTVEMRIASSQLVK</sequence>
<dbReference type="AlphaFoldDB" id="A0A316YJ90"/>
<dbReference type="Gene3D" id="3.30.1460.50">
    <property type="match status" value="1"/>
</dbReference>
<evidence type="ECO:0000256" key="4">
    <source>
        <dbReference type="ARBA" id="ARBA00022786"/>
    </source>
</evidence>
<evidence type="ECO:0000313" key="9">
    <source>
        <dbReference type="Proteomes" id="UP000245768"/>
    </source>
</evidence>
<dbReference type="GO" id="GO:0015031">
    <property type="term" value="P:protein transport"/>
    <property type="evidence" value="ECO:0007669"/>
    <property type="project" value="UniProtKB-KW"/>
</dbReference>
<evidence type="ECO:0000256" key="1">
    <source>
        <dbReference type="ARBA" id="ARBA00005696"/>
    </source>
</evidence>
<dbReference type="Proteomes" id="UP000245768">
    <property type="component" value="Unassembled WGS sequence"/>
</dbReference>
<dbReference type="GO" id="GO:0000045">
    <property type="term" value="P:autophagosome assembly"/>
    <property type="evidence" value="ECO:0007669"/>
    <property type="project" value="TreeGrafter"/>
</dbReference>
<keyword evidence="3" id="KW-0808">Transferase</keyword>
<evidence type="ECO:0000256" key="2">
    <source>
        <dbReference type="ARBA" id="ARBA00021099"/>
    </source>
</evidence>
<dbReference type="GO" id="GO:0000422">
    <property type="term" value="P:autophagy of mitochondrion"/>
    <property type="evidence" value="ECO:0007669"/>
    <property type="project" value="TreeGrafter"/>
</dbReference>
<evidence type="ECO:0000313" key="8">
    <source>
        <dbReference type="EMBL" id="PWN89261.1"/>
    </source>
</evidence>
<reference evidence="8 9" key="1">
    <citation type="journal article" date="2018" name="Mol. Biol. Evol.">
        <title>Broad Genomic Sampling Reveals a Smut Pathogenic Ancestry of the Fungal Clade Ustilaginomycotina.</title>
        <authorList>
            <person name="Kijpornyongpan T."/>
            <person name="Mondo S.J."/>
            <person name="Barry K."/>
            <person name="Sandor L."/>
            <person name="Lee J."/>
            <person name="Lipzen A."/>
            <person name="Pangilinan J."/>
            <person name="LaButti K."/>
            <person name="Hainaut M."/>
            <person name="Henrissat B."/>
            <person name="Grigoriev I.V."/>
            <person name="Spatafora J.W."/>
            <person name="Aime M.C."/>
        </authorList>
    </citation>
    <scope>NUCLEOTIDE SEQUENCE [LARGE SCALE GENOMIC DNA]</scope>
    <source>
        <strain evidence="8 9">MCA 4198</strain>
    </source>
</reference>
<keyword evidence="5" id="KW-0813">Transport</keyword>
<proteinExistence type="inferred from homology"/>
<comment type="similarity">
    <text evidence="1">Belongs to the ATG10 family.</text>
</comment>
<evidence type="ECO:0000256" key="7">
    <source>
        <dbReference type="ARBA" id="ARBA00029833"/>
    </source>
</evidence>
<name>A0A316YJ90_9BASI</name>
<dbReference type="OrthoDB" id="4089664at2759"/>
<organism evidence="8 9">
    <name type="scientific">Acaromyces ingoldii</name>
    <dbReference type="NCBI Taxonomy" id="215250"/>
    <lineage>
        <taxon>Eukaryota</taxon>
        <taxon>Fungi</taxon>
        <taxon>Dikarya</taxon>
        <taxon>Basidiomycota</taxon>
        <taxon>Ustilaginomycotina</taxon>
        <taxon>Exobasidiomycetes</taxon>
        <taxon>Exobasidiales</taxon>
        <taxon>Cryptobasidiaceae</taxon>
        <taxon>Acaromyces</taxon>
    </lineage>
</organism>
<dbReference type="RefSeq" id="XP_025376459.1">
    <property type="nucleotide sequence ID" value="XM_025518028.1"/>
</dbReference>
<evidence type="ECO:0000256" key="5">
    <source>
        <dbReference type="ARBA" id="ARBA00022927"/>
    </source>
</evidence>
<accession>A0A316YJ90</accession>
<dbReference type="GeneID" id="37039944"/>
<dbReference type="EMBL" id="KZ819637">
    <property type="protein sequence ID" value="PWN89261.1"/>
    <property type="molecule type" value="Genomic_DNA"/>
</dbReference>
<evidence type="ECO:0000256" key="3">
    <source>
        <dbReference type="ARBA" id="ARBA00022679"/>
    </source>
</evidence>
<keyword evidence="4" id="KW-0833">Ubl conjugation pathway</keyword>
<dbReference type="GO" id="GO:0005829">
    <property type="term" value="C:cytosol"/>
    <property type="evidence" value="ECO:0007669"/>
    <property type="project" value="TreeGrafter"/>
</dbReference>
<protein>
    <recommendedName>
        <fullName evidence="2">Ubiquitin-like-conjugating enzyme ATG10</fullName>
    </recommendedName>
    <alternativeName>
        <fullName evidence="7">Autophagy-related protein 10</fullName>
    </alternativeName>
</protein>
<keyword evidence="6" id="KW-0072">Autophagy</keyword>
<keyword evidence="9" id="KW-1185">Reference proteome</keyword>
<evidence type="ECO:0000256" key="6">
    <source>
        <dbReference type="ARBA" id="ARBA00023006"/>
    </source>
</evidence>
<dbReference type="STRING" id="215250.A0A316YJ90"/>